<dbReference type="SUPFAM" id="SSF52317">
    <property type="entry name" value="Class I glutamine amidotransferase-like"/>
    <property type="match status" value="1"/>
</dbReference>
<dbReference type="InterPro" id="IPR029062">
    <property type="entry name" value="Class_I_gatase-like"/>
</dbReference>
<accession>A0A0R3X0J9</accession>
<dbReference type="STRING" id="6205.A0A0R3X0J9"/>
<evidence type="ECO:0000259" key="1">
    <source>
        <dbReference type="Pfam" id="PF09825"/>
    </source>
</evidence>
<evidence type="ECO:0000313" key="2">
    <source>
        <dbReference type="EMBL" id="VDM30881.1"/>
    </source>
</evidence>
<dbReference type="InterPro" id="IPR015834">
    <property type="entry name" value="UCP016642"/>
</dbReference>
<gene>
    <name evidence="2" type="ORF">TTAC_LOCUS6645</name>
</gene>
<dbReference type="AlphaFoldDB" id="A0A0R3X0J9"/>
<dbReference type="EMBL" id="UYWX01020312">
    <property type="protein sequence ID" value="VDM30881.1"/>
    <property type="molecule type" value="Genomic_DNA"/>
</dbReference>
<evidence type="ECO:0000313" key="4">
    <source>
        <dbReference type="WBParaSite" id="TTAC_0000666001-mRNA-1"/>
    </source>
</evidence>
<dbReference type="InterPro" id="IPR019197">
    <property type="entry name" value="Biotin-prot_ligase_N"/>
</dbReference>
<dbReference type="PIRSF" id="PIRSF016642">
    <property type="entry name" value="UCP016642"/>
    <property type="match status" value="1"/>
</dbReference>
<keyword evidence="3" id="KW-1185">Reference proteome</keyword>
<name>A0A0R3X0J9_HYDTA</name>
<reference evidence="2 3" key="2">
    <citation type="submission" date="2018-11" db="EMBL/GenBank/DDBJ databases">
        <authorList>
            <consortium name="Pathogen Informatics"/>
        </authorList>
    </citation>
    <scope>NUCLEOTIDE SEQUENCE [LARGE SCALE GENOMIC DNA]</scope>
</reference>
<organism evidence="4">
    <name type="scientific">Hydatigena taeniaeformis</name>
    <name type="common">Feline tapeworm</name>
    <name type="synonym">Taenia taeniaeformis</name>
    <dbReference type="NCBI Taxonomy" id="6205"/>
    <lineage>
        <taxon>Eukaryota</taxon>
        <taxon>Metazoa</taxon>
        <taxon>Spiralia</taxon>
        <taxon>Lophotrochozoa</taxon>
        <taxon>Platyhelminthes</taxon>
        <taxon>Cestoda</taxon>
        <taxon>Eucestoda</taxon>
        <taxon>Cyclophyllidea</taxon>
        <taxon>Taeniidae</taxon>
        <taxon>Hydatigera</taxon>
    </lineage>
</organism>
<dbReference type="OrthoDB" id="10250105at2759"/>
<reference evidence="4" key="1">
    <citation type="submission" date="2017-02" db="UniProtKB">
        <authorList>
            <consortium name="WormBaseParasite"/>
        </authorList>
    </citation>
    <scope>IDENTIFICATION</scope>
</reference>
<dbReference type="Pfam" id="PF09825">
    <property type="entry name" value="BPL_N"/>
    <property type="match status" value="1"/>
</dbReference>
<dbReference type="WBParaSite" id="TTAC_0000666001-mRNA-1">
    <property type="protein sequence ID" value="TTAC_0000666001-mRNA-1"/>
    <property type="gene ID" value="TTAC_0000666001"/>
</dbReference>
<feature type="domain" description="Biotin-protein ligase N-terminal" evidence="1">
    <location>
        <begin position="7"/>
        <end position="247"/>
    </location>
</feature>
<sequence>MAPRVLVGIYNDLGTTAQSVDQLRNCIKRNIPGADTLLLDATESVEKLSCKILDLFCVGGGFARGVISKLGSVGLAHLRSFVLSGGSYLGICSGAYLASSLTKFDVGGPLEAIDAGSLDFFPGTAEGPLFNPFSYTSKSGACAPVLDACSTLSSDLPTSLSVYFNGGCHFLNHFDEHTSVLYSYRELGTPAILKRKCGRGTVLLAGPHFEFDPTSLDSSDLHIQRILPLLLEHEASRLKLCKTILSDFVKPSADS</sequence>
<protein>
    <submittedName>
        <fullName evidence="4">BPL_N domain-containing protein</fullName>
    </submittedName>
</protein>
<dbReference type="Proteomes" id="UP000274429">
    <property type="component" value="Unassembled WGS sequence"/>
</dbReference>
<proteinExistence type="predicted"/>
<evidence type="ECO:0000313" key="3">
    <source>
        <dbReference type="Proteomes" id="UP000274429"/>
    </source>
</evidence>